<gene>
    <name evidence="2" type="ORF">Cgig2_008567</name>
</gene>
<dbReference type="Proteomes" id="UP001153076">
    <property type="component" value="Unassembled WGS sequence"/>
</dbReference>
<dbReference type="AlphaFoldDB" id="A0A9Q1GNR7"/>
<organism evidence="2 3">
    <name type="scientific">Carnegiea gigantea</name>
    <dbReference type="NCBI Taxonomy" id="171969"/>
    <lineage>
        <taxon>Eukaryota</taxon>
        <taxon>Viridiplantae</taxon>
        <taxon>Streptophyta</taxon>
        <taxon>Embryophyta</taxon>
        <taxon>Tracheophyta</taxon>
        <taxon>Spermatophyta</taxon>
        <taxon>Magnoliopsida</taxon>
        <taxon>eudicotyledons</taxon>
        <taxon>Gunneridae</taxon>
        <taxon>Pentapetalae</taxon>
        <taxon>Caryophyllales</taxon>
        <taxon>Cactineae</taxon>
        <taxon>Cactaceae</taxon>
        <taxon>Cactoideae</taxon>
        <taxon>Echinocereeae</taxon>
        <taxon>Carnegiea</taxon>
    </lineage>
</organism>
<name>A0A9Q1GNR7_9CARY</name>
<protein>
    <recommendedName>
        <fullName evidence="4">Aminotransferase-like plant mobile domain-containing protein</fullName>
    </recommendedName>
</protein>
<comment type="caution">
    <text evidence="2">The sequence shown here is derived from an EMBL/GenBank/DDBJ whole genome shotgun (WGS) entry which is preliminary data.</text>
</comment>
<keyword evidence="1" id="KW-0175">Coiled coil</keyword>
<accession>A0A9Q1GNR7</accession>
<dbReference type="EMBL" id="JAKOGI010001821">
    <property type="protein sequence ID" value="KAJ8423940.1"/>
    <property type="molecule type" value="Genomic_DNA"/>
</dbReference>
<reference evidence="2" key="1">
    <citation type="submission" date="2022-04" db="EMBL/GenBank/DDBJ databases">
        <title>Carnegiea gigantea Genome sequencing and assembly v2.</title>
        <authorList>
            <person name="Copetti D."/>
            <person name="Sanderson M.J."/>
            <person name="Burquez A."/>
            <person name="Wojciechowski M.F."/>
        </authorList>
    </citation>
    <scope>NUCLEOTIDE SEQUENCE</scope>
    <source>
        <strain evidence="2">SGP5-SGP5p</strain>
        <tissue evidence="2">Aerial part</tissue>
    </source>
</reference>
<evidence type="ECO:0000256" key="1">
    <source>
        <dbReference type="SAM" id="Coils"/>
    </source>
</evidence>
<dbReference type="OrthoDB" id="1194411at2759"/>
<feature type="coiled-coil region" evidence="1">
    <location>
        <begin position="291"/>
        <end position="318"/>
    </location>
</feature>
<evidence type="ECO:0000313" key="2">
    <source>
        <dbReference type="EMBL" id="KAJ8423940.1"/>
    </source>
</evidence>
<proteinExistence type="predicted"/>
<keyword evidence="3" id="KW-1185">Reference proteome</keyword>
<evidence type="ECO:0008006" key="4">
    <source>
        <dbReference type="Google" id="ProtNLM"/>
    </source>
</evidence>
<evidence type="ECO:0000313" key="3">
    <source>
        <dbReference type="Proteomes" id="UP001153076"/>
    </source>
</evidence>
<sequence length="350" mass="39798">MAGFLRTLGSTNQYPSSWCGRSWHFTIGDLHILRAIYEELLPSNEDLVGHNKYPATVAELMRIHAELCEFHKLDHFYREYLVYFAYGEQTNSDKEKVKTKKRSTLHISYQKQMADLNVTAEGSHKAINVCNCCVDGFWERISLAPMVLGSIYHGLGETASDPDHPSKANAIFPNHYVAGWLVELFSRLYRRRPYSDCPGDFPTLARYVGLLRSKLSLPQAKHFFRDGRYLSLRASFNREESRDGTIEICWLSSKIEEIFGVVDTAVKIEELVDVDRVKALSDQDLTCSSEIAHIEDQLNNLSSKASKLKAKEQEVKADLADAKFSKLQDLEKEKNHPKSLIGSVISFNNV</sequence>